<proteinExistence type="predicted"/>
<evidence type="ECO:0000313" key="2">
    <source>
        <dbReference type="Proteomes" id="UP001153332"/>
    </source>
</evidence>
<accession>A0ACC2IWI7</accession>
<keyword evidence="2" id="KW-1185">Reference proteome</keyword>
<reference evidence="1" key="1">
    <citation type="submission" date="2022-12" db="EMBL/GenBank/DDBJ databases">
        <title>Genome Sequence of Lasiodiplodia mahajangana.</title>
        <authorList>
            <person name="Buettner E."/>
        </authorList>
    </citation>
    <scope>NUCLEOTIDE SEQUENCE</scope>
    <source>
        <strain evidence="1">VT137</strain>
    </source>
</reference>
<sequence>MDAIDNLDLGMTVIPSSRLLSDFSYSRNLASHRMVLSDQSTLVSHAESRGSLDCAYDCKARERETGDTGREAQLCGTGDSLLTFEIPMTADTMEAVEPSNPSNPVIQGPSLLLAGRGMHTRELNCDVERQDTTRASDTGNGMDVVVMVMVMVIVPATDTATASLTSMQRRDE</sequence>
<dbReference type="EMBL" id="JAPUUL010004396">
    <property type="protein sequence ID" value="KAJ8119492.1"/>
    <property type="molecule type" value="Genomic_DNA"/>
</dbReference>
<dbReference type="Proteomes" id="UP001153332">
    <property type="component" value="Unassembled WGS sequence"/>
</dbReference>
<protein>
    <submittedName>
        <fullName evidence="1">Uncharacterized protein</fullName>
    </submittedName>
</protein>
<gene>
    <name evidence="1" type="ORF">O1611_g10604</name>
</gene>
<organism evidence="1 2">
    <name type="scientific">Lasiodiplodia mahajangana</name>
    <dbReference type="NCBI Taxonomy" id="1108764"/>
    <lineage>
        <taxon>Eukaryota</taxon>
        <taxon>Fungi</taxon>
        <taxon>Dikarya</taxon>
        <taxon>Ascomycota</taxon>
        <taxon>Pezizomycotina</taxon>
        <taxon>Dothideomycetes</taxon>
        <taxon>Dothideomycetes incertae sedis</taxon>
        <taxon>Botryosphaeriales</taxon>
        <taxon>Botryosphaeriaceae</taxon>
        <taxon>Lasiodiplodia</taxon>
    </lineage>
</organism>
<name>A0ACC2IWI7_9PEZI</name>
<evidence type="ECO:0000313" key="1">
    <source>
        <dbReference type="EMBL" id="KAJ8119492.1"/>
    </source>
</evidence>
<comment type="caution">
    <text evidence="1">The sequence shown here is derived from an EMBL/GenBank/DDBJ whole genome shotgun (WGS) entry which is preliminary data.</text>
</comment>